<dbReference type="PANTHER" id="PTHR21351">
    <property type="entry name" value="BARDET-BIEDL SYNDROME PROTEIN 5"/>
    <property type="match status" value="1"/>
</dbReference>
<evidence type="ECO:0000313" key="10">
    <source>
        <dbReference type="Proteomes" id="UP000076858"/>
    </source>
</evidence>
<evidence type="ECO:0000256" key="3">
    <source>
        <dbReference type="ARBA" id="ARBA00005822"/>
    </source>
</evidence>
<dbReference type="InterPro" id="IPR014003">
    <property type="entry name" value="BBS5_PH"/>
</dbReference>
<evidence type="ECO:0000256" key="1">
    <source>
        <dbReference type="ARBA" id="ARBA00004138"/>
    </source>
</evidence>
<keyword evidence="5" id="KW-0969">Cilium</keyword>
<comment type="caution">
    <text evidence="9">The sequence shown here is derived from an EMBL/GenBank/DDBJ whole genome shotgun (WGS) entry which is preliminary data.</text>
</comment>
<proteinExistence type="inferred from homology"/>
<keyword evidence="10" id="KW-1185">Reference proteome</keyword>
<organism evidence="9 10">
    <name type="scientific">Daphnia magna</name>
    <dbReference type="NCBI Taxonomy" id="35525"/>
    <lineage>
        <taxon>Eukaryota</taxon>
        <taxon>Metazoa</taxon>
        <taxon>Ecdysozoa</taxon>
        <taxon>Arthropoda</taxon>
        <taxon>Crustacea</taxon>
        <taxon>Branchiopoda</taxon>
        <taxon>Diplostraca</taxon>
        <taxon>Cladocera</taxon>
        <taxon>Anomopoda</taxon>
        <taxon>Daphniidae</taxon>
        <taxon>Daphnia</taxon>
    </lineage>
</organism>
<dbReference type="PANTHER" id="PTHR21351:SF0">
    <property type="entry name" value="BARDET-BIEDL SYNDROME 5 PROTEIN"/>
    <property type="match status" value="1"/>
</dbReference>
<dbReference type="GO" id="GO:0060271">
    <property type="term" value="P:cilium assembly"/>
    <property type="evidence" value="ECO:0007669"/>
    <property type="project" value="TreeGrafter"/>
</dbReference>
<dbReference type="GO" id="GO:0032266">
    <property type="term" value="F:phosphatidylinositol-3-phosphate binding"/>
    <property type="evidence" value="ECO:0007669"/>
    <property type="project" value="TreeGrafter"/>
</dbReference>
<accession>A0A162CY99</accession>
<keyword evidence="7" id="KW-0966">Cell projection</keyword>
<evidence type="ECO:0000256" key="2">
    <source>
        <dbReference type="ARBA" id="ARBA00004245"/>
    </source>
</evidence>
<comment type="similarity">
    <text evidence="3">Belongs to the BBS5 family.</text>
</comment>
<evidence type="ECO:0000313" key="9">
    <source>
        <dbReference type="EMBL" id="KZS21109.1"/>
    </source>
</evidence>
<evidence type="ECO:0000259" key="8">
    <source>
        <dbReference type="SMART" id="SM00683"/>
    </source>
</evidence>
<evidence type="ECO:0000256" key="5">
    <source>
        <dbReference type="ARBA" id="ARBA00023069"/>
    </source>
</evidence>
<keyword evidence="6" id="KW-0206">Cytoskeleton</keyword>
<evidence type="ECO:0000256" key="6">
    <source>
        <dbReference type="ARBA" id="ARBA00023212"/>
    </source>
</evidence>
<feature type="domain" description="BBSome complex member BBS5 PH" evidence="8">
    <location>
        <begin position="157"/>
        <end position="211"/>
    </location>
</feature>
<feature type="domain" description="BBSome complex member BBS5 PH" evidence="8">
    <location>
        <begin position="26"/>
        <end position="80"/>
    </location>
</feature>
<sequence length="340" mass="38806">MHNMHWQDNEIRFDVSSSLLNMVPGECVLERVELVEDTKANSGEPGCLIMTNLRLLWYSHKTAKLNLTIGYNTLVSVTSQPSNNKSKRNSANTLHILTKIGNEKFEFLFTPLNENKKDFSAILNEIHKSYCVSKPFRELRLRHHIIQANQLKVMPLEHICNRIDGVWNLANNQGNLGCFVITNVRVVWFASLNEYFNISLPYLQIAQFSVRDSKFGQVLVIESVDNSGGGYVLGFRIDPASRLKQIIQELRSLHVTQNRNPEFGVIWKSTLEDQAKTSMPLPPKDEKQDQGVRCFANYLQPDCFNSISGDHPPEFDKSIGLAMEKLPKGVNRNSLWKITF</sequence>
<dbReference type="GO" id="GO:0034464">
    <property type="term" value="C:BBSome"/>
    <property type="evidence" value="ECO:0007669"/>
    <property type="project" value="InterPro"/>
</dbReference>
<dbReference type="SMART" id="SM00683">
    <property type="entry name" value="DM16"/>
    <property type="match status" value="2"/>
</dbReference>
<dbReference type="STRING" id="35525.A0A162CY99"/>
<evidence type="ECO:0000256" key="4">
    <source>
        <dbReference type="ARBA" id="ARBA00022490"/>
    </source>
</evidence>
<dbReference type="GO" id="GO:0036064">
    <property type="term" value="C:ciliary basal body"/>
    <property type="evidence" value="ECO:0007669"/>
    <property type="project" value="TreeGrafter"/>
</dbReference>
<dbReference type="Proteomes" id="UP000076858">
    <property type="component" value="Unassembled WGS sequence"/>
</dbReference>
<protein>
    <submittedName>
        <fullName evidence="9">Bardet-Biedl syndrome 5 protein</fullName>
    </submittedName>
</protein>
<reference evidence="9 10" key="1">
    <citation type="submission" date="2016-03" db="EMBL/GenBank/DDBJ databases">
        <title>EvidentialGene: Evidence-directed Construction of Genes on Genomes.</title>
        <authorList>
            <person name="Gilbert D.G."/>
            <person name="Choi J.-H."/>
            <person name="Mockaitis K."/>
            <person name="Colbourne J."/>
            <person name="Pfrender M."/>
        </authorList>
    </citation>
    <scope>NUCLEOTIDE SEQUENCE [LARGE SCALE GENOMIC DNA]</scope>
    <source>
        <strain evidence="9 10">Xinb3</strain>
        <tissue evidence="9">Complete organism</tissue>
    </source>
</reference>
<gene>
    <name evidence="9" type="ORF">APZ42_012270</name>
</gene>
<dbReference type="InterPro" id="IPR006606">
    <property type="entry name" value="BBL5"/>
</dbReference>
<keyword evidence="4" id="KW-0963">Cytoplasm</keyword>
<evidence type="ECO:0000256" key="7">
    <source>
        <dbReference type="ARBA" id="ARBA00023273"/>
    </source>
</evidence>
<dbReference type="OrthoDB" id="10261999at2759"/>
<name>A0A162CY99_9CRUS</name>
<dbReference type="EMBL" id="LRGB01000084">
    <property type="protein sequence ID" value="KZS21109.1"/>
    <property type="molecule type" value="Genomic_DNA"/>
</dbReference>
<dbReference type="Pfam" id="PF07289">
    <property type="entry name" value="BBL5"/>
    <property type="match status" value="1"/>
</dbReference>
<comment type="subcellular location">
    <subcellularLocation>
        <location evidence="1">Cell projection</location>
        <location evidence="1">Cilium</location>
    </subcellularLocation>
    <subcellularLocation>
        <location evidence="2">Cytoplasm</location>
        <location evidence="2">Cytoskeleton</location>
    </subcellularLocation>
</comment>
<dbReference type="AlphaFoldDB" id="A0A162CY99"/>